<gene>
    <name evidence="4" type="ORF">AXX12_01590</name>
</gene>
<evidence type="ECO:0000313" key="5">
    <source>
        <dbReference type="Proteomes" id="UP000076268"/>
    </source>
</evidence>
<dbReference type="InterPro" id="IPR036513">
    <property type="entry name" value="STAS_dom_sf"/>
</dbReference>
<reference evidence="4 5" key="1">
    <citation type="submission" date="2016-02" db="EMBL/GenBank/DDBJ databases">
        <title>Anaerosporomusa subterraneum gen. nov., sp. nov., a spore-forming obligate anaerobe isolated from saprolite.</title>
        <authorList>
            <person name="Choi J.K."/>
            <person name="Shah M."/>
            <person name="Yee N."/>
        </authorList>
    </citation>
    <scope>NUCLEOTIDE SEQUENCE [LARGE SCALE GENOMIC DNA]</scope>
    <source>
        <strain evidence="4 5">RU4</strain>
    </source>
</reference>
<evidence type="ECO:0000259" key="3">
    <source>
        <dbReference type="PROSITE" id="PS50801"/>
    </source>
</evidence>
<proteinExistence type="inferred from homology"/>
<keyword evidence="5" id="KW-1185">Reference proteome</keyword>
<dbReference type="Pfam" id="PF01740">
    <property type="entry name" value="STAS"/>
    <property type="match status" value="1"/>
</dbReference>
<evidence type="ECO:0000256" key="2">
    <source>
        <dbReference type="RuleBase" id="RU003749"/>
    </source>
</evidence>
<dbReference type="InterPro" id="IPR002645">
    <property type="entry name" value="STAS_dom"/>
</dbReference>
<dbReference type="NCBIfam" id="TIGR00377">
    <property type="entry name" value="ant_ant_sig"/>
    <property type="match status" value="1"/>
</dbReference>
<dbReference type="GO" id="GO:0043856">
    <property type="term" value="F:anti-sigma factor antagonist activity"/>
    <property type="evidence" value="ECO:0007669"/>
    <property type="project" value="InterPro"/>
</dbReference>
<evidence type="ECO:0000313" key="4">
    <source>
        <dbReference type="EMBL" id="KYZ78261.1"/>
    </source>
</evidence>
<dbReference type="Proteomes" id="UP000076268">
    <property type="component" value="Unassembled WGS sequence"/>
</dbReference>
<accession>A0A154BWD3</accession>
<comment type="caution">
    <text evidence="4">The sequence shown here is derived from an EMBL/GenBank/DDBJ whole genome shotgun (WGS) entry which is preliminary data.</text>
</comment>
<sequence length="99" mass="10676">MNGNLRVEGEQVVLTVGGDFQGRNAADVRDALIECLQNGHHSIVVDLTDVSAINATGLGVLISIQQRLESLDGKLSLQGVNNSLKQVFERTRLCQTFGI</sequence>
<dbReference type="PROSITE" id="PS50801">
    <property type="entry name" value="STAS"/>
    <property type="match status" value="1"/>
</dbReference>
<protein>
    <recommendedName>
        <fullName evidence="2">Anti-sigma factor antagonist</fullName>
    </recommendedName>
</protein>
<dbReference type="AlphaFoldDB" id="A0A154BWD3"/>
<dbReference type="PANTHER" id="PTHR33495">
    <property type="entry name" value="ANTI-SIGMA FACTOR ANTAGONIST TM_1081-RELATED-RELATED"/>
    <property type="match status" value="1"/>
</dbReference>
<dbReference type="STRING" id="1794912.AXX12_01590"/>
<comment type="similarity">
    <text evidence="1 2">Belongs to the anti-sigma-factor antagonist family.</text>
</comment>
<organism evidence="4 5">
    <name type="scientific">Anaerosporomusa subterranea</name>
    <dbReference type="NCBI Taxonomy" id="1794912"/>
    <lineage>
        <taxon>Bacteria</taxon>
        <taxon>Bacillati</taxon>
        <taxon>Bacillota</taxon>
        <taxon>Negativicutes</taxon>
        <taxon>Acetonemataceae</taxon>
        <taxon>Anaerosporomusa</taxon>
    </lineage>
</organism>
<dbReference type="EMBL" id="LSGP01000001">
    <property type="protein sequence ID" value="KYZ78261.1"/>
    <property type="molecule type" value="Genomic_DNA"/>
</dbReference>
<dbReference type="SUPFAM" id="SSF52091">
    <property type="entry name" value="SpoIIaa-like"/>
    <property type="match status" value="1"/>
</dbReference>
<dbReference type="PANTHER" id="PTHR33495:SF2">
    <property type="entry name" value="ANTI-SIGMA FACTOR ANTAGONIST TM_1081-RELATED"/>
    <property type="match status" value="1"/>
</dbReference>
<evidence type="ECO:0000256" key="1">
    <source>
        <dbReference type="ARBA" id="ARBA00009013"/>
    </source>
</evidence>
<dbReference type="Gene3D" id="3.30.750.24">
    <property type="entry name" value="STAS domain"/>
    <property type="match status" value="1"/>
</dbReference>
<dbReference type="InterPro" id="IPR003658">
    <property type="entry name" value="Anti-sigma_ant"/>
</dbReference>
<name>A0A154BWD3_ANASB</name>
<dbReference type="CDD" id="cd07043">
    <property type="entry name" value="STAS_anti-anti-sigma_factors"/>
    <property type="match status" value="1"/>
</dbReference>
<feature type="domain" description="STAS" evidence="3">
    <location>
        <begin position="1"/>
        <end position="99"/>
    </location>
</feature>